<dbReference type="Gene3D" id="1.20.1440.60">
    <property type="entry name" value="23S rRNA-intervening sequence"/>
    <property type="match status" value="1"/>
</dbReference>
<comment type="caution">
    <text evidence="1">The sequence shown here is derived from an EMBL/GenBank/DDBJ whole genome shotgun (WGS) entry which is preliminary data.</text>
</comment>
<dbReference type="AlphaFoldDB" id="X1N266"/>
<name>X1N266_9ZZZZ</name>
<dbReference type="SUPFAM" id="SSF158446">
    <property type="entry name" value="IVS-encoded protein-like"/>
    <property type="match status" value="1"/>
</dbReference>
<gene>
    <name evidence="1" type="ORF">S06H3_31796</name>
</gene>
<feature type="non-terminal residue" evidence="1">
    <location>
        <position position="1"/>
    </location>
</feature>
<dbReference type="EMBL" id="BARV01018847">
    <property type="protein sequence ID" value="GAI24361.1"/>
    <property type="molecule type" value="Genomic_DNA"/>
</dbReference>
<dbReference type="InterPro" id="IPR012657">
    <property type="entry name" value="23S_rRNA-intervening_sequence"/>
</dbReference>
<evidence type="ECO:0000313" key="1">
    <source>
        <dbReference type="EMBL" id="GAI24361.1"/>
    </source>
</evidence>
<sequence>ANRSDEQTFMEKLDKATLYISETQNQIEFAVDKGYLDTDTGTTLHEEYNKILDKIVDVIKDPNNHKDFYKKDWAAALNCSESQ</sequence>
<accession>X1N266</accession>
<dbReference type="InterPro" id="IPR036583">
    <property type="entry name" value="23S_rRNA_IVS_sf"/>
</dbReference>
<reference evidence="1" key="1">
    <citation type="journal article" date="2014" name="Front. Microbiol.">
        <title>High frequency of phylogenetically diverse reductive dehalogenase-homologous genes in deep subseafloor sedimentary metagenomes.</title>
        <authorList>
            <person name="Kawai M."/>
            <person name="Futagami T."/>
            <person name="Toyoda A."/>
            <person name="Takaki Y."/>
            <person name="Nishi S."/>
            <person name="Hori S."/>
            <person name="Arai W."/>
            <person name="Tsubouchi T."/>
            <person name="Morono Y."/>
            <person name="Uchiyama I."/>
            <person name="Ito T."/>
            <person name="Fujiyama A."/>
            <person name="Inagaki F."/>
            <person name="Takami H."/>
        </authorList>
    </citation>
    <scope>NUCLEOTIDE SEQUENCE</scope>
    <source>
        <strain evidence="1">Expedition CK06-06</strain>
    </source>
</reference>
<dbReference type="NCBIfam" id="TIGR02436">
    <property type="entry name" value="four helix bundle protein"/>
    <property type="match status" value="1"/>
</dbReference>
<organism evidence="1">
    <name type="scientific">marine sediment metagenome</name>
    <dbReference type="NCBI Taxonomy" id="412755"/>
    <lineage>
        <taxon>unclassified sequences</taxon>
        <taxon>metagenomes</taxon>
        <taxon>ecological metagenomes</taxon>
    </lineage>
</organism>
<protein>
    <submittedName>
        <fullName evidence="1">Uncharacterized protein</fullName>
    </submittedName>
</protein>
<proteinExistence type="predicted"/>